<dbReference type="EMBL" id="JAGGJU010000005">
    <property type="protein sequence ID" value="MBP1850554.1"/>
    <property type="molecule type" value="Genomic_DNA"/>
</dbReference>
<protein>
    <submittedName>
        <fullName evidence="1">Uncharacterized protein</fullName>
    </submittedName>
</protein>
<comment type="caution">
    <text evidence="1">The sequence shown here is derived from an EMBL/GenBank/DDBJ whole genome shotgun (WGS) entry which is preliminary data.</text>
</comment>
<name>A0ABS4DXY3_9HYPH</name>
<reference evidence="1 2" key="1">
    <citation type="submission" date="2021-03" db="EMBL/GenBank/DDBJ databases">
        <title>Genomic Encyclopedia of Type Strains, Phase IV (KMG-IV): sequencing the most valuable type-strain genomes for metagenomic binning, comparative biology and taxonomic classification.</title>
        <authorList>
            <person name="Goeker M."/>
        </authorList>
    </citation>
    <scope>NUCLEOTIDE SEQUENCE [LARGE SCALE GENOMIC DNA]</scope>
    <source>
        <strain evidence="1 2">DSM 21600</strain>
    </source>
</reference>
<sequence length="75" mass="8647">MLEIMPHVIVKNPGAGPNLRTITALEPLTDRWRSKAGHGLAARACYRRRCVQNANGYAMLISRKNRKQTRYFEYD</sequence>
<evidence type="ECO:0000313" key="1">
    <source>
        <dbReference type="EMBL" id="MBP1850554.1"/>
    </source>
</evidence>
<gene>
    <name evidence="1" type="ORF">J2Z17_001991</name>
</gene>
<dbReference type="Proteomes" id="UP000759443">
    <property type="component" value="Unassembled WGS sequence"/>
</dbReference>
<organism evidence="1 2">
    <name type="scientific">Rhizobium halophytocola</name>
    <dbReference type="NCBI Taxonomy" id="735519"/>
    <lineage>
        <taxon>Bacteria</taxon>
        <taxon>Pseudomonadati</taxon>
        <taxon>Pseudomonadota</taxon>
        <taxon>Alphaproteobacteria</taxon>
        <taxon>Hyphomicrobiales</taxon>
        <taxon>Rhizobiaceae</taxon>
        <taxon>Rhizobium/Agrobacterium group</taxon>
        <taxon>Rhizobium</taxon>
    </lineage>
</organism>
<evidence type="ECO:0000313" key="2">
    <source>
        <dbReference type="Proteomes" id="UP000759443"/>
    </source>
</evidence>
<accession>A0ABS4DXY3</accession>
<keyword evidence="2" id="KW-1185">Reference proteome</keyword>
<proteinExistence type="predicted"/>